<dbReference type="PANTHER" id="PTHR44472">
    <property type="entry name" value="DDB1- AND CUL4-ASSOCIATED FACTOR 4-RELATED"/>
    <property type="match status" value="1"/>
</dbReference>
<dbReference type="InterPro" id="IPR036322">
    <property type="entry name" value="WD40_repeat_dom_sf"/>
</dbReference>
<reference evidence="4" key="1">
    <citation type="submission" date="2018-05" db="EMBL/GenBank/DDBJ databases">
        <title>Draft genome sequence of Stemphylium lycopersici strain CIDEFI 213.</title>
        <authorList>
            <person name="Medina R."/>
            <person name="Franco M.E.E."/>
            <person name="Lucentini C.G."/>
            <person name="Saparrat M.C.N."/>
            <person name="Balatti P.A."/>
        </authorList>
    </citation>
    <scope>NUCLEOTIDE SEQUENCE [LARGE SCALE GENOMIC DNA]</scope>
    <source>
        <strain evidence="4">CIDEFI 213</strain>
    </source>
</reference>
<dbReference type="InterPro" id="IPR052254">
    <property type="entry name" value="CUL4-DDB1_E3_ligase_receptor"/>
</dbReference>
<dbReference type="PANTHER" id="PTHR44472:SF1">
    <property type="entry name" value="DDB1 AND CUL4 ASSOCIATED FACTOR 4"/>
    <property type="match status" value="1"/>
</dbReference>
<accession>A0A364N828</accession>
<evidence type="ECO:0000256" key="1">
    <source>
        <dbReference type="ARBA" id="ARBA00022574"/>
    </source>
</evidence>
<evidence type="ECO:0000256" key="2">
    <source>
        <dbReference type="ARBA" id="ARBA00022737"/>
    </source>
</evidence>
<name>A0A364N828_STELY</name>
<dbReference type="EMBL" id="QGDH01000035">
    <property type="protein sequence ID" value="RAR13455.1"/>
    <property type="molecule type" value="Genomic_DNA"/>
</dbReference>
<dbReference type="AlphaFoldDB" id="A0A364N828"/>
<dbReference type="Gene3D" id="2.130.10.10">
    <property type="entry name" value="YVTN repeat-like/Quinoprotein amine dehydrogenase"/>
    <property type="match status" value="1"/>
</dbReference>
<dbReference type="STRING" id="183478.A0A364N828"/>
<dbReference type="GO" id="GO:0080008">
    <property type="term" value="C:Cul4-RING E3 ubiquitin ligase complex"/>
    <property type="evidence" value="ECO:0007669"/>
    <property type="project" value="TreeGrafter"/>
</dbReference>
<dbReference type="SUPFAM" id="SSF50978">
    <property type="entry name" value="WD40 repeat-like"/>
    <property type="match status" value="1"/>
</dbReference>
<dbReference type="SMART" id="SM00320">
    <property type="entry name" value="WD40"/>
    <property type="match status" value="2"/>
</dbReference>
<organism evidence="3 4">
    <name type="scientific">Stemphylium lycopersici</name>
    <name type="common">Tomato gray leaf spot disease fungus</name>
    <name type="synonym">Thyrospora lycopersici</name>
    <dbReference type="NCBI Taxonomy" id="183478"/>
    <lineage>
        <taxon>Eukaryota</taxon>
        <taxon>Fungi</taxon>
        <taxon>Dikarya</taxon>
        <taxon>Ascomycota</taxon>
        <taxon>Pezizomycotina</taxon>
        <taxon>Dothideomycetes</taxon>
        <taxon>Pleosporomycetidae</taxon>
        <taxon>Pleosporales</taxon>
        <taxon>Pleosporineae</taxon>
        <taxon>Pleosporaceae</taxon>
        <taxon>Stemphylium</taxon>
    </lineage>
</organism>
<comment type="caution">
    <text evidence="3">The sequence shown here is derived from an EMBL/GenBank/DDBJ whole genome shotgun (WGS) entry which is preliminary data.</text>
</comment>
<evidence type="ECO:0000313" key="3">
    <source>
        <dbReference type="EMBL" id="RAR13455.1"/>
    </source>
</evidence>
<sequence>MNGQPIPGYYWDTEKKKYFKIQSQNAARGFDLKYSLDNIRKEERKERIQKAATARSNKMRKERVVRRYPNSFAQTNIEREIGFERRSFYLNGPWTDAAAFRIDSDPKQVISKRPCHASIRIFDRDPVSKTIYAVQGSNSVKMQRMRTEEDAPVMPTDPSDYYDPQLSNAYAFHPWDEVTRTTSIASSLTYLPATGALAVTSFGSDRPPEVWLSDPERDPPYVGQKFTPRDCDSIWSAAARPSTFSPSPGLANSIAASYTEHLAVAASHSMILFTRSQAGVWDSTVAVKSLDTDVLALEWMSYTTVALGCRDGTIRLYDTRSGGSSHVLTHPYPISQLKRADDESRIICSGLQDTLFLYDIRSPRLSRNSSRKTFNYNNHHYNEQYFKTLYPGNRDMPKRRKLNHKAFKNWSQPILTFPHANRDELDLNIDVHPRLGLLAAAQDVSTGTAIRISNIWTGKTVKEIKPHENHRVQKGGWEAIRSLKFVDRDEEDGEADLWSCWNGGIAKFTW</sequence>
<evidence type="ECO:0000313" key="4">
    <source>
        <dbReference type="Proteomes" id="UP000249619"/>
    </source>
</evidence>
<dbReference type="InterPro" id="IPR015943">
    <property type="entry name" value="WD40/YVTN_repeat-like_dom_sf"/>
</dbReference>
<proteinExistence type="predicted"/>
<keyword evidence="1" id="KW-0853">WD repeat</keyword>
<gene>
    <name evidence="3" type="ORF">DDE83_003186</name>
</gene>
<dbReference type="Proteomes" id="UP000249619">
    <property type="component" value="Unassembled WGS sequence"/>
</dbReference>
<keyword evidence="2" id="KW-0677">Repeat</keyword>
<keyword evidence="4" id="KW-1185">Reference proteome</keyword>
<dbReference type="InterPro" id="IPR001680">
    <property type="entry name" value="WD40_rpt"/>
</dbReference>
<evidence type="ECO:0008006" key="5">
    <source>
        <dbReference type="Google" id="ProtNLM"/>
    </source>
</evidence>
<protein>
    <recommendedName>
        <fullName evidence="5">WD40 repeat-like protein</fullName>
    </recommendedName>
</protein>